<dbReference type="AlphaFoldDB" id="A0A2W7NBQ8"/>
<dbReference type="Pfam" id="PF18942">
    <property type="entry name" value="DUF5689"/>
    <property type="match status" value="1"/>
</dbReference>
<protein>
    <recommendedName>
        <fullName evidence="2">DUF5689 domain-containing protein</fullName>
    </recommendedName>
</protein>
<organism evidence="3 4">
    <name type="scientific">Breznakibacter xylanolyticus</name>
    <dbReference type="NCBI Taxonomy" id="990"/>
    <lineage>
        <taxon>Bacteria</taxon>
        <taxon>Pseudomonadati</taxon>
        <taxon>Bacteroidota</taxon>
        <taxon>Bacteroidia</taxon>
        <taxon>Marinilabiliales</taxon>
        <taxon>Marinilabiliaceae</taxon>
        <taxon>Breznakibacter</taxon>
    </lineage>
</organism>
<evidence type="ECO:0000259" key="2">
    <source>
        <dbReference type="Pfam" id="PF18942"/>
    </source>
</evidence>
<keyword evidence="1" id="KW-0732">Signal</keyword>
<dbReference type="EMBL" id="QKZK01000009">
    <property type="protein sequence ID" value="PZX17420.1"/>
    <property type="molecule type" value="Genomic_DNA"/>
</dbReference>
<evidence type="ECO:0000313" key="4">
    <source>
        <dbReference type="Proteomes" id="UP000249239"/>
    </source>
</evidence>
<name>A0A2W7NBQ8_9BACT</name>
<feature type="domain" description="DUF5689" evidence="2">
    <location>
        <begin position="374"/>
        <end position="477"/>
    </location>
</feature>
<keyword evidence="4" id="KW-1185">Reference proteome</keyword>
<feature type="chain" id="PRO_5015910028" description="DUF5689 domain-containing protein" evidence="1">
    <location>
        <begin position="29"/>
        <end position="500"/>
    </location>
</feature>
<feature type="signal peptide" evidence="1">
    <location>
        <begin position="1"/>
        <end position="28"/>
    </location>
</feature>
<dbReference type="Proteomes" id="UP000249239">
    <property type="component" value="Unassembled WGS sequence"/>
</dbReference>
<sequence>MKMRNFTTTTKGWLLALALMASTAATQAQTTVFEENFNEVTQGNSTSTSGSNTAWTGNDNFTSVTNAYEADKAIKLGASSKTGSITTKELDLSTNNGAFKVEFDVKGWTKVEGDIKVSIVGTTTAESLTYSSTMSSVSFESKEVIFNTGGTSACQIMIETTAKRAFIDNIKISTLATTTNPNLSVSNLLSFGTLLAGESKTTNLNLKAANLTGDLTANLTSSTFSIPNTTIAQSTAQSNEGFDLPVTFAPAAKGAHTATLTLSGGGLTQDVTVTLTGNAYEVKNMASVSALRNEWTGTEDQYTRYLLEGQALVTYASGKNMYVQDNHAGILIYDKNSDIAPAGAALGDLVSGMTGTLKLYGGLLELEINQPGLTIHSNANAVSPLEITADEFVNNFASYESRLVHIQNVNFTTADGTTTFTAKAQNLDVTYGDRSFVVRTMAGAGFESHTIPEKAHVTGLAIQYNATLQLSPRTPGDLNTTLMGVTHKTIPPTSRWSMVP</sequence>
<accession>A0A2W7NBQ8</accession>
<reference evidence="3 4" key="1">
    <citation type="submission" date="2018-06" db="EMBL/GenBank/DDBJ databases">
        <title>Genomic Encyclopedia of Archaeal and Bacterial Type Strains, Phase II (KMG-II): from individual species to whole genera.</title>
        <authorList>
            <person name="Goeker M."/>
        </authorList>
    </citation>
    <scope>NUCLEOTIDE SEQUENCE [LARGE SCALE GENOMIC DNA]</scope>
    <source>
        <strain evidence="3 4">DSM 6779</strain>
    </source>
</reference>
<proteinExistence type="predicted"/>
<dbReference type="InterPro" id="IPR043744">
    <property type="entry name" value="DUF5689"/>
</dbReference>
<evidence type="ECO:0000256" key="1">
    <source>
        <dbReference type="SAM" id="SignalP"/>
    </source>
</evidence>
<comment type="caution">
    <text evidence="3">The sequence shown here is derived from an EMBL/GenBank/DDBJ whole genome shotgun (WGS) entry which is preliminary data.</text>
</comment>
<evidence type="ECO:0000313" key="3">
    <source>
        <dbReference type="EMBL" id="PZX17420.1"/>
    </source>
</evidence>
<dbReference type="InterPro" id="IPR013783">
    <property type="entry name" value="Ig-like_fold"/>
</dbReference>
<gene>
    <name evidence="3" type="ORF">LX69_01470</name>
</gene>
<dbReference type="Gene3D" id="2.60.40.10">
    <property type="entry name" value="Immunoglobulins"/>
    <property type="match status" value="1"/>
</dbReference>